<gene>
    <name evidence="1" type="ORF">DF222_06190</name>
</gene>
<protein>
    <submittedName>
        <fullName evidence="1">Uncharacterized protein</fullName>
    </submittedName>
</protein>
<keyword evidence="2" id="KW-1185">Reference proteome</keyword>
<dbReference type="EMBL" id="QEEZ01000009">
    <property type="protein sequence ID" value="PWC01695.1"/>
    <property type="molecule type" value="Genomic_DNA"/>
</dbReference>
<sequence>MTDNWTRVEGTGWIELKGFGKINPRQDNVAGGRTFFTAMTDQDEYALAHGEHVGWGPETWSFEFEEPFFLSDSSGKNCIEIVISPGKGGKYAIRFRPGQLPQASGGAW</sequence>
<dbReference type="OrthoDB" id="5194471at2"/>
<evidence type="ECO:0000313" key="1">
    <source>
        <dbReference type="EMBL" id="PWC01695.1"/>
    </source>
</evidence>
<proteinExistence type="predicted"/>
<dbReference type="Proteomes" id="UP000244989">
    <property type="component" value="Unassembled WGS sequence"/>
</dbReference>
<reference evidence="2" key="1">
    <citation type="submission" date="2018-04" db="EMBL/GenBank/DDBJ databases">
        <authorList>
            <person name="Liu S."/>
            <person name="Wang Z."/>
            <person name="Li J."/>
        </authorList>
    </citation>
    <scope>NUCLEOTIDE SEQUENCE [LARGE SCALE GENOMIC DNA]</scope>
    <source>
        <strain evidence="2">2189</strain>
    </source>
</reference>
<dbReference type="KEGG" id="cyz:C3B44_07670"/>
<comment type="caution">
    <text evidence="1">The sequence shown here is derived from an EMBL/GenBank/DDBJ whole genome shotgun (WGS) entry which is preliminary data.</text>
</comment>
<dbReference type="RefSeq" id="WP_108431861.1">
    <property type="nucleotide sequence ID" value="NZ_CP026947.1"/>
</dbReference>
<evidence type="ECO:0000313" key="2">
    <source>
        <dbReference type="Proteomes" id="UP000244989"/>
    </source>
</evidence>
<dbReference type="AlphaFoldDB" id="A0A2U1T6U3"/>
<name>A0A2U1T6U3_9CORY</name>
<organism evidence="1 2">
    <name type="scientific">Corynebacterium yudongzhengii</name>
    <dbReference type="NCBI Taxonomy" id="2080740"/>
    <lineage>
        <taxon>Bacteria</taxon>
        <taxon>Bacillati</taxon>
        <taxon>Actinomycetota</taxon>
        <taxon>Actinomycetes</taxon>
        <taxon>Mycobacteriales</taxon>
        <taxon>Corynebacteriaceae</taxon>
        <taxon>Corynebacterium</taxon>
    </lineage>
</organism>
<accession>A0A2U1T6U3</accession>